<dbReference type="SUPFAM" id="SSF49363">
    <property type="entry name" value="Purple acid phosphatase, N-terminal domain"/>
    <property type="match status" value="1"/>
</dbReference>
<feature type="domain" description="PKD" evidence="3">
    <location>
        <begin position="472"/>
        <end position="558"/>
    </location>
</feature>
<dbReference type="SMART" id="SM00089">
    <property type="entry name" value="PKD"/>
    <property type="match status" value="2"/>
</dbReference>
<dbReference type="InterPro" id="IPR029052">
    <property type="entry name" value="Metallo-depent_PP-like"/>
</dbReference>
<evidence type="ECO:0000313" key="5">
    <source>
        <dbReference type="Proteomes" id="UP000076661"/>
    </source>
</evidence>
<dbReference type="PATRIC" id="fig|1365257.3.peg.2981"/>
<comment type="caution">
    <text evidence="4">The sequence shown here is derived from an EMBL/GenBank/DDBJ whole genome shotgun (WGS) entry which is preliminary data.</text>
</comment>
<dbReference type="Gene3D" id="3.60.21.10">
    <property type="match status" value="1"/>
</dbReference>
<dbReference type="PROSITE" id="PS50093">
    <property type="entry name" value="PKD"/>
    <property type="match status" value="2"/>
</dbReference>
<feature type="domain" description="PKD" evidence="3">
    <location>
        <begin position="665"/>
        <end position="747"/>
    </location>
</feature>
<organism evidence="4 5">
    <name type="scientific">Pseudoalteromonas luteoviolacea S4060-1</name>
    <dbReference type="NCBI Taxonomy" id="1365257"/>
    <lineage>
        <taxon>Bacteria</taxon>
        <taxon>Pseudomonadati</taxon>
        <taxon>Pseudomonadota</taxon>
        <taxon>Gammaproteobacteria</taxon>
        <taxon>Alteromonadales</taxon>
        <taxon>Pseudoalteromonadaceae</taxon>
        <taxon>Pseudoalteromonas</taxon>
    </lineage>
</organism>
<keyword evidence="2" id="KW-0732">Signal</keyword>
<reference evidence="4 5" key="1">
    <citation type="submission" date="2013-07" db="EMBL/GenBank/DDBJ databases">
        <title>Comparative Genomic and Metabolomic Analysis of Twelve Strains of Pseudoalteromonas luteoviolacea.</title>
        <authorList>
            <person name="Vynne N.G."/>
            <person name="Mansson M."/>
            <person name="Gram L."/>
        </authorList>
    </citation>
    <scope>NUCLEOTIDE SEQUENCE [LARGE SCALE GENOMIC DNA]</scope>
    <source>
        <strain evidence="4 5">S4060-1</strain>
    </source>
</reference>
<protein>
    <recommendedName>
        <fullName evidence="3">PKD domain-containing protein</fullName>
    </recommendedName>
</protein>
<dbReference type="GO" id="GO:0003993">
    <property type="term" value="F:acid phosphatase activity"/>
    <property type="evidence" value="ECO:0007669"/>
    <property type="project" value="InterPro"/>
</dbReference>
<dbReference type="InterPro" id="IPR004843">
    <property type="entry name" value="Calcineurin-like_PHP"/>
</dbReference>
<dbReference type="Pfam" id="PF18911">
    <property type="entry name" value="PKD_4"/>
    <property type="match status" value="2"/>
</dbReference>
<accession>A0A167LVJ8</accession>
<evidence type="ECO:0000259" key="3">
    <source>
        <dbReference type="PROSITE" id="PS50093"/>
    </source>
</evidence>
<dbReference type="SUPFAM" id="SSF49299">
    <property type="entry name" value="PKD domain"/>
    <property type="match status" value="2"/>
</dbReference>
<dbReference type="Pfam" id="PF04151">
    <property type="entry name" value="PPC"/>
    <property type="match status" value="1"/>
</dbReference>
<dbReference type="PANTHER" id="PTHR22953:SF153">
    <property type="entry name" value="PURPLE ACID PHOSPHATASE"/>
    <property type="match status" value="1"/>
</dbReference>
<dbReference type="GO" id="GO:0046872">
    <property type="term" value="F:metal ion binding"/>
    <property type="evidence" value="ECO:0007669"/>
    <property type="project" value="InterPro"/>
</dbReference>
<dbReference type="InterPro" id="IPR035986">
    <property type="entry name" value="PKD_dom_sf"/>
</dbReference>
<dbReference type="InterPro" id="IPR007280">
    <property type="entry name" value="Peptidase_C_arc/bac"/>
</dbReference>
<evidence type="ECO:0000256" key="2">
    <source>
        <dbReference type="ARBA" id="ARBA00022729"/>
    </source>
</evidence>
<dbReference type="Gene3D" id="2.60.40.380">
    <property type="entry name" value="Purple acid phosphatase-like, N-terminal"/>
    <property type="match status" value="1"/>
</dbReference>
<dbReference type="EMBL" id="AUXX01000022">
    <property type="protein sequence ID" value="KZN65338.1"/>
    <property type="molecule type" value="Genomic_DNA"/>
</dbReference>
<evidence type="ECO:0000256" key="1">
    <source>
        <dbReference type="ARBA" id="ARBA00001913"/>
    </source>
</evidence>
<dbReference type="AlphaFoldDB" id="A0A167LVJ8"/>
<dbReference type="PANTHER" id="PTHR22953">
    <property type="entry name" value="ACID PHOSPHATASE RELATED"/>
    <property type="match status" value="1"/>
</dbReference>
<sequence>MLSDFLLFTCITNNTGSKKMKTTIMKLLISSGLVCTPIVGLAANLTRGPYLQMIGEDQVTIRWNTDENTKTSLSYGKSLDQLQRITTDNLPKKQHEVTIKTLAPNEKYFYAIYDDQKLLSGQDELTYFRTAPIKHSTQKTRIWILGDPGRAGTDPDTNAQKIVRDGYLKFSGDQAPDFWMMLGDNAYNDGTILEYDNAVFNQYPTILKQSPLWPIMGNHDNRSADVDTQQGGFYDLFTLPTAGQAGGVASSHEAYYSFDYGNIHVVVLNSSDRAHYKESDAMLNWLKQDLASSRSEWLIATFHHPVYGKSGHDSDEAENMIYMRERFLPILEEHGVDLVMAGHNHFYTRSVLMANHYGMSSTYDRIKHIVHDGSGQQDKEGAYTKQRGQKGAVFITHGASAGSGRGYARQVRPDEIVDGKRHPSDYIYGGRGSIVLDVEDTTLTANVIGPQGDIVDYFTLRHTDGDEPTNVPPEVNMQLPTQLALLEPGKFSSEGSRDSDGHIVNYLWQFGDGHSSTLANTTHHYTEAGEYAVSLTVTDNQGASASTNSRVSVISSPDTQLQNNVPISVSGHAKDAAYFFYEVTDTAKPLAISIVGGQGDADLYVKKGERPTQSTFDCRPYKNGNAERCEIAETQAGLYFIMVYGHKAFSEVTLLAVQDQSVEPAPSADANGPYHASSGSPVKFSSSGSINPGIGALNYHWQFGDGTTSTQASPSHTYATSGQYEVTLTVSTSEGLNDSDTTTAKITEGTELEDSCAQNATPYRGGRLELQTTYCLDNLNSEGQLQYQVYIDEQQTGKDLLILTGHGDGNADLYHRYAQRPNQELWDARNNDPSNSATLLIQGVKKGWHYIHVRTEQDFNSVSLKLSTQ</sequence>
<proteinExistence type="predicted"/>
<dbReference type="Pfam" id="PF00149">
    <property type="entry name" value="Metallophos"/>
    <property type="match status" value="1"/>
</dbReference>
<dbReference type="Gene3D" id="2.60.40.10">
    <property type="entry name" value="Immunoglobulins"/>
    <property type="match status" value="2"/>
</dbReference>
<dbReference type="Proteomes" id="UP000076661">
    <property type="component" value="Unassembled WGS sequence"/>
</dbReference>
<dbReference type="Gene3D" id="2.60.120.380">
    <property type="match status" value="2"/>
</dbReference>
<dbReference type="InterPro" id="IPR039331">
    <property type="entry name" value="PAPs-like"/>
</dbReference>
<dbReference type="CDD" id="cd00146">
    <property type="entry name" value="PKD"/>
    <property type="match status" value="2"/>
</dbReference>
<dbReference type="InterPro" id="IPR022409">
    <property type="entry name" value="PKD/Chitinase_dom"/>
</dbReference>
<evidence type="ECO:0000313" key="4">
    <source>
        <dbReference type="EMBL" id="KZN65338.1"/>
    </source>
</evidence>
<dbReference type="InterPro" id="IPR013783">
    <property type="entry name" value="Ig-like_fold"/>
</dbReference>
<name>A0A167LVJ8_9GAMM</name>
<dbReference type="SUPFAM" id="SSF56300">
    <property type="entry name" value="Metallo-dependent phosphatases"/>
    <property type="match status" value="1"/>
</dbReference>
<gene>
    <name evidence="4" type="ORF">N478_21450</name>
</gene>
<dbReference type="InterPro" id="IPR008963">
    <property type="entry name" value="Purple_acid_Pase-like_N"/>
</dbReference>
<comment type="cofactor">
    <cofactor evidence="1">
        <name>Ca(2+)</name>
        <dbReference type="ChEBI" id="CHEBI:29108"/>
    </cofactor>
</comment>
<dbReference type="InterPro" id="IPR000601">
    <property type="entry name" value="PKD_dom"/>
</dbReference>